<sequence length="226" mass="26166">MFSVLFEVHPKPDQWDAYLGYAKMLRPELEQIDGFVDNIRYRSLTREGWILSLSNWRDEKAVVRWRRLESHHRIQEKGRTEVLLDYHLRVGQITQDTRLPAGLELREQRLDETEVGEGTAVTLIDAPAGYTPESEPDRLARALGLDLATHLPLSWDVFDAVLSPGDLILLASWPDDSAAETFEKSLTSSEQLRLRRVRIIRDYGMYDRREAPQYYPDVPRVESTDS</sequence>
<dbReference type="EMBL" id="JBHUCO010000038">
    <property type="protein sequence ID" value="MFD1521737.1"/>
    <property type="molecule type" value="Genomic_DNA"/>
</dbReference>
<dbReference type="Pfam" id="PF03992">
    <property type="entry name" value="ABM"/>
    <property type="match status" value="1"/>
</dbReference>
<dbReference type="Gene3D" id="3.30.70.100">
    <property type="match status" value="1"/>
</dbReference>
<evidence type="ECO:0000259" key="1">
    <source>
        <dbReference type="Pfam" id="PF03992"/>
    </source>
</evidence>
<dbReference type="InterPro" id="IPR011008">
    <property type="entry name" value="Dimeric_a/b-barrel"/>
</dbReference>
<dbReference type="EC" id="1.14.-.-" evidence="2"/>
<gene>
    <name evidence="2" type="ORF">ACFSJD_29865</name>
</gene>
<keyword evidence="2" id="KW-0503">Monooxygenase</keyword>
<dbReference type="GO" id="GO:0004497">
    <property type="term" value="F:monooxygenase activity"/>
    <property type="evidence" value="ECO:0007669"/>
    <property type="project" value="UniProtKB-KW"/>
</dbReference>
<dbReference type="RefSeq" id="WP_344722329.1">
    <property type="nucleotide sequence ID" value="NZ_BAAAUS010000011.1"/>
</dbReference>
<dbReference type="PANTHER" id="PTHR37811">
    <property type="entry name" value="BLL5343 PROTEIN"/>
    <property type="match status" value="1"/>
</dbReference>
<comment type="caution">
    <text evidence="2">The sequence shown here is derived from an EMBL/GenBank/DDBJ whole genome shotgun (WGS) entry which is preliminary data.</text>
</comment>
<dbReference type="InterPro" id="IPR052936">
    <property type="entry name" value="Jasmonate_Hydroxylase-like"/>
</dbReference>
<dbReference type="PANTHER" id="PTHR37811:SF2">
    <property type="entry name" value="ABM DOMAIN-CONTAINING PROTEIN"/>
    <property type="match status" value="1"/>
</dbReference>
<evidence type="ECO:0000313" key="3">
    <source>
        <dbReference type="Proteomes" id="UP001597114"/>
    </source>
</evidence>
<proteinExistence type="predicted"/>
<evidence type="ECO:0000313" key="2">
    <source>
        <dbReference type="EMBL" id="MFD1521737.1"/>
    </source>
</evidence>
<dbReference type="InterPro" id="IPR007138">
    <property type="entry name" value="ABM_dom"/>
</dbReference>
<accession>A0ABW4F325</accession>
<keyword evidence="3" id="KW-1185">Reference proteome</keyword>
<organism evidence="2 3">
    <name type="scientific">Pseudonocardia yunnanensis</name>
    <dbReference type="NCBI Taxonomy" id="58107"/>
    <lineage>
        <taxon>Bacteria</taxon>
        <taxon>Bacillati</taxon>
        <taxon>Actinomycetota</taxon>
        <taxon>Actinomycetes</taxon>
        <taxon>Pseudonocardiales</taxon>
        <taxon>Pseudonocardiaceae</taxon>
        <taxon>Pseudonocardia</taxon>
    </lineage>
</organism>
<dbReference type="SUPFAM" id="SSF54909">
    <property type="entry name" value="Dimeric alpha+beta barrel"/>
    <property type="match status" value="1"/>
</dbReference>
<name>A0ABW4F325_9PSEU</name>
<dbReference type="Proteomes" id="UP001597114">
    <property type="component" value="Unassembled WGS sequence"/>
</dbReference>
<protein>
    <submittedName>
        <fullName evidence="2">Antibiotic biosynthesis monooxygenase family protein</fullName>
        <ecNumber evidence="2">1.14.-.-</ecNumber>
    </submittedName>
</protein>
<feature type="domain" description="ABM" evidence="1">
    <location>
        <begin position="1"/>
        <end position="77"/>
    </location>
</feature>
<keyword evidence="2" id="KW-0560">Oxidoreductase</keyword>
<reference evidence="3" key="1">
    <citation type="journal article" date="2019" name="Int. J. Syst. Evol. Microbiol.">
        <title>The Global Catalogue of Microorganisms (GCM) 10K type strain sequencing project: providing services to taxonomists for standard genome sequencing and annotation.</title>
        <authorList>
            <consortium name="The Broad Institute Genomics Platform"/>
            <consortium name="The Broad Institute Genome Sequencing Center for Infectious Disease"/>
            <person name="Wu L."/>
            <person name="Ma J."/>
        </authorList>
    </citation>
    <scope>NUCLEOTIDE SEQUENCE [LARGE SCALE GENOMIC DNA]</scope>
    <source>
        <strain evidence="3">CCM 7043</strain>
    </source>
</reference>